<dbReference type="AlphaFoldDB" id="A0A6M2BXN4"/>
<keyword evidence="3" id="KW-1185">Reference proteome</keyword>
<dbReference type="EMBL" id="JAAMOW010000011">
    <property type="protein sequence ID" value="NGY06893.1"/>
    <property type="molecule type" value="Genomic_DNA"/>
</dbReference>
<dbReference type="RefSeq" id="WP_166261284.1">
    <property type="nucleotide sequence ID" value="NZ_JAAMOW010000011.1"/>
</dbReference>
<evidence type="ECO:0000259" key="1">
    <source>
        <dbReference type="PROSITE" id="PS50851"/>
    </source>
</evidence>
<proteinExistence type="predicted"/>
<dbReference type="InterPro" id="IPR036061">
    <property type="entry name" value="CheW-like_dom_sf"/>
</dbReference>
<evidence type="ECO:0000313" key="3">
    <source>
        <dbReference type="Proteomes" id="UP000472676"/>
    </source>
</evidence>
<accession>A0A6M2BXN4</accession>
<dbReference type="Pfam" id="PF01584">
    <property type="entry name" value="CheW"/>
    <property type="match status" value="1"/>
</dbReference>
<dbReference type="SUPFAM" id="SSF50341">
    <property type="entry name" value="CheW-like"/>
    <property type="match status" value="1"/>
</dbReference>
<comment type="caution">
    <text evidence="2">The sequence shown here is derived from an EMBL/GenBank/DDBJ whole genome shotgun (WGS) entry which is preliminary data.</text>
</comment>
<dbReference type="SMART" id="SM00260">
    <property type="entry name" value="CheW"/>
    <property type="match status" value="1"/>
</dbReference>
<dbReference type="Gene3D" id="2.40.50.180">
    <property type="entry name" value="CheA-289, Domain 4"/>
    <property type="match status" value="1"/>
</dbReference>
<evidence type="ECO:0000313" key="2">
    <source>
        <dbReference type="EMBL" id="NGY06893.1"/>
    </source>
</evidence>
<name>A0A6M2BXN4_9GAMM</name>
<dbReference type="InterPro" id="IPR002545">
    <property type="entry name" value="CheW-lke_dom"/>
</dbReference>
<dbReference type="Gene3D" id="2.30.30.40">
    <property type="entry name" value="SH3 Domains"/>
    <property type="match status" value="1"/>
</dbReference>
<organism evidence="2 3">
    <name type="scientific">Solimonas terrae</name>
    <dbReference type="NCBI Taxonomy" id="1396819"/>
    <lineage>
        <taxon>Bacteria</taxon>
        <taxon>Pseudomonadati</taxon>
        <taxon>Pseudomonadota</taxon>
        <taxon>Gammaproteobacteria</taxon>
        <taxon>Nevskiales</taxon>
        <taxon>Nevskiaceae</taxon>
        <taxon>Solimonas</taxon>
    </lineage>
</organism>
<protein>
    <submittedName>
        <fullName evidence="2">Chemotaxis protein CheW</fullName>
    </submittedName>
</protein>
<dbReference type="PANTHER" id="PTHR22617:SF23">
    <property type="entry name" value="CHEMOTAXIS PROTEIN CHEW"/>
    <property type="match status" value="1"/>
</dbReference>
<reference evidence="2 3" key="1">
    <citation type="journal article" date="2014" name="Int. J. Syst. Evol. Microbiol.">
        <title>Solimonas terrae sp. nov., isolated from soil.</title>
        <authorList>
            <person name="Kim S.J."/>
            <person name="Moon J.Y."/>
            <person name="Weon H.Y."/>
            <person name="Ahn J.H."/>
            <person name="Chen W.M."/>
            <person name="Kwon S.W."/>
        </authorList>
    </citation>
    <scope>NUCLEOTIDE SEQUENCE [LARGE SCALE GENOMIC DNA]</scope>
    <source>
        <strain evidence="2 3">KIS83-12</strain>
    </source>
</reference>
<dbReference type="PROSITE" id="PS50851">
    <property type="entry name" value="CHEW"/>
    <property type="match status" value="1"/>
</dbReference>
<dbReference type="GO" id="GO:0005829">
    <property type="term" value="C:cytosol"/>
    <property type="evidence" value="ECO:0007669"/>
    <property type="project" value="TreeGrafter"/>
</dbReference>
<dbReference type="Proteomes" id="UP000472676">
    <property type="component" value="Unassembled WGS sequence"/>
</dbReference>
<dbReference type="InterPro" id="IPR039315">
    <property type="entry name" value="CheW"/>
</dbReference>
<sequence>MSALARKTDGEFARWVCFGLGSQEYGLPILQVHEVLRPLPIEPVPGAPDIVPGVVNLRGQVVTVIDLRRYLVLPVTPIGTETRIVVVEHDGETFGLLVDRIGEVSKIALNAIKPVPTLHRQGNRYGFAGVVGRGAVLLTLLDVDALFAAMPR</sequence>
<feature type="domain" description="CheW-like" evidence="1">
    <location>
        <begin position="12"/>
        <end position="152"/>
    </location>
</feature>
<dbReference type="GO" id="GO:0006935">
    <property type="term" value="P:chemotaxis"/>
    <property type="evidence" value="ECO:0007669"/>
    <property type="project" value="InterPro"/>
</dbReference>
<dbReference type="PANTHER" id="PTHR22617">
    <property type="entry name" value="CHEMOTAXIS SENSOR HISTIDINE KINASE-RELATED"/>
    <property type="match status" value="1"/>
</dbReference>
<gene>
    <name evidence="2" type="ORF">G7Y85_19135</name>
</gene>
<dbReference type="GO" id="GO:0007165">
    <property type="term" value="P:signal transduction"/>
    <property type="evidence" value="ECO:0007669"/>
    <property type="project" value="InterPro"/>
</dbReference>